<keyword evidence="2" id="KW-0547">Nucleotide-binding</keyword>
<dbReference type="EMBL" id="CP051167">
    <property type="protein sequence ID" value="QIZ72602.1"/>
    <property type="molecule type" value="Genomic_DNA"/>
</dbReference>
<proteinExistence type="predicted"/>
<dbReference type="RefSeq" id="WP_168570750.1">
    <property type="nucleotide sequence ID" value="NZ_CP051167.1"/>
</dbReference>
<sequence>MHDPSTQPIIFTEKLSKVYPVPIKEPGLKGTIDHFFRRKYRHIEAVKQVSFQIQPGEFVGFLGPNGAGKTTTLKMLTGLIHPSEGRVEVAGYLPYRREPRFLEKITLVMGQKQQLLWDLPALDSLRINGAVYGIGDRECQRRIDELTEMLSLSGKLNQPVRKLSLGERMKVELMAALLHQPQVLFLDEPTLGLDVNAQVSVRQFLKEYNELTGATILLTSHYMADITALCDRVIVIYSGQLIYDGSLEGLVENFAPYREVQLELTYPIENIEKFKERLAMYGEIESLEGQSIRLLVFRENLTKTVSKIISELDILDLTVTDPPIEETIARVFQAGTIDGSILKTSE</sequence>
<dbReference type="SUPFAM" id="SSF52540">
    <property type="entry name" value="P-loop containing nucleoside triphosphate hydrolases"/>
    <property type="match status" value="1"/>
</dbReference>
<dbReference type="PROSITE" id="PS50893">
    <property type="entry name" value="ABC_TRANSPORTER_2"/>
    <property type="match status" value="1"/>
</dbReference>
<accession>A0A6H1U162</accession>
<dbReference type="InterPro" id="IPR003593">
    <property type="entry name" value="AAA+_ATPase"/>
</dbReference>
<feature type="domain" description="ABC transporter" evidence="4">
    <location>
        <begin position="30"/>
        <end position="263"/>
    </location>
</feature>
<evidence type="ECO:0000313" key="5">
    <source>
        <dbReference type="EMBL" id="QIZ72602.1"/>
    </source>
</evidence>
<dbReference type="Proteomes" id="UP000500857">
    <property type="component" value="Chromosome"/>
</dbReference>
<name>A0A6H1U162_9CYAN</name>
<evidence type="ECO:0000313" key="6">
    <source>
        <dbReference type="Proteomes" id="UP000500857"/>
    </source>
</evidence>
<dbReference type="PANTHER" id="PTHR42711:SF4">
    <property type="entry name" value="ABC TRANSPORTER RELATED"/>
    <property type="match status" value="1"/>
</dbReference>
<evidence type="ECO:0000256" key="1">
    <source>
        <dbReference type="ARBA" id="ARBA00022448"/>
    </source>
</evidence>
<reference evidence="5 6" key="1">
    <citation type="submission" date="2020-04" db="EMBL/GenBank/DDBJ databases">
        <authorList>
            <person name="Basu S."/>
            <person name="Maruthanayagam V."/>
            <person name="Chakraborty S."/>
            <person name="Pramanik A."/>
            <person name="Mukherjee J."/>
            <person name="Brink B."/>
        </authorList>
    </citation>
    <scope>NUCLEOTIDE SEQUENCE [LARGE SCALE GENOMIC DNA]</scope>
    <source>
        <strain evidence="5 6">AP17</strain>
    </source>
</reference>
<dbReference type="InterPro" id="IPR003439">
    <property type="entry name" value="ABC_transporter-like_ATP-bd"/>
</dbReference>
<dbReference type="InterPro" id="IPR027417">
    <property type="entry name" value="P-loop_NTPase"/>
</dbReference>
<gene>
    <name evidence="5" type="ORF">HCG48_20055</name>
</gene>
<keyword evidence="3 5" id="KW-0067">ATP-binding</keyword>
<keyword evidence="6" id="KW-1185">Reference proteome</keyword>
<protein>
    <submittedName>
        <fullName evidence="5">ATP-binding cassette domain-containing protein</fullName>
    </submittedName>
</protein>
<keyword evidence="1" id="KW-0813">Transport</keyword>
<dbReference type="GO" id="GO:0016887">
    <property type="term" value="F:ATP hydrolysis activity"/>
    <property type="evidence" value="ECO:0007669"/>
    <property type="project" value="InterPro"/>
</dbReference>
<evidence type="ECO:0000256" key="2">
    <source>
        <dbReference type="ARBA" id="ARBA00022741"/>
    </source>
</evidence>
<dbReference type="KEGG" id="oxy:HCG48_20055"/>
<dbReference type="InterPro" id="IPR050763">
    <property type="entry name" value="ABC_transporter_ATP-binding"/>
</dbReference>
<dbReference type="Pfam" id="PF00005">
    <property type="entry name" value="ABC_tran"/>
    <property type="match status" value="1"/>
</dbReference>
<dbReference type="SMART" id="SM00382">
    <property type="entry name" value="AAA"/>
    <property type="match status" value="1"/>
</dbReference>
<dbReference type="AlphaFoldDB" id="A0A6H1U162"/>
<evidence type="ECO:0000259" key="4">
    <source>
        <dbReference type="PROSITE" id="PS50893"/>
    </source>
</evidence>
<evidence type="ECO:0000256" key="3">
    <source>
        <dbReference type="ARBA" id="ARBA00022840"/>
    </source>
</evidence>
<dbReference type="GO" id="GO:0005524">
    <property type="term" value="F:ATP binding"/>
    <property type="evidence" value="ECO:0007669"/>
    <property type="project" value="UniProtKB-KW"/>
</dbReference>
<dbReference type="PANTHER" id="PTHR42711">
    <property type="entry name" value="ABC TRANSPORTER ATP-BINDING PROTEIN"/>
    <property type="match status" value="1"/>
</dbReference>
<organism evidence="5 6">
    <name type="scientific">Oxynema aestuarii AP17</name>
    <dbReference type="NCBI Taxonomy" id="2064643"/>
    <lineage>
        <taxon>Bacteria</taxon>
        <taxon>Bacillati</taxon>
        <taxon>Cyanobacteriota</taxon>
        <taxon>Cyanophyceae</taxon>
        <taxon>Oscillatoriophycideae</taxon>
        <taxon>Oscillatoriales</taxon>
        <taxon>Oscillatoriaceae</taxon>
        <taxon>Oxynema</taxon>
        <taxon>Oxynema aestuarii</taxon>
    </lineage>
</organism>
<dbReference type="Gene3D" id="3.40.50.300">
    <property type="entry name" value="P-loop containing nucleotide triphosphate hydrolases"/>
    <property type="match status" value="1"/>
</dbReference>